<evidence type="ECO:0000259" key="16">
    <source>
        <dbReference type="PROSITE" id="PS50885"/>
    </source>
</evidence>
<evidence type="ECO:0000256" key="3">
    <source>
        <dbReference type="ARBA" id="ARBA00012438"/>
    </source>
</evidence>
<dbReference type="SMART" id="SM00388">
    <property type="entry name" value="HisKA"/>
    <property type="match status" value="1"/>
</dbReference>
<evidence type="ECO:0000256" key="1">
    <source>
        <dbReference type="ARBA" id="ARBA00000085"/>
    </source>
</evidence>
<feature type="transmembrane region" description="Helical" evidence="14">
    <location>
        <begin position="137"/>
        <end position="159"/>
    </location>
</feature>
<keyword evidence="8" id="KW-0547">Nucleotide-binding</keyword>
<dbReference type="CDD" id="cd00082">
    <property type="entry name" value="HisKA"/>
    <property type="match status" value="1"/>
</dbReference>
<comment type="subcellular location">
    <subcellularLocation>
        <location evidence="2">Cell membrane</location>
        <topology evidence="2">Multi-pass membrane protein</topology>
    </subcellularLocation>
</comment>
<feature type="domain" description="HAMP" evidence="16">
    <location>
        <begin position="161"/>
        <end position="213"/>
    </location>
</feature>
<dbReference type="EC" id="2.7.13.3" evidence="3"/>
<dbReference type="RefSeq" id="WP_214833001.1">
    <property type="nucleotide sequence ID" value="NZ_CP183077.1"/>
</dbReference>
<comment type="catalytic activity">
    <reaction evidence="1">
        <text>ATP + protein L-histidine = ADP + protein N-phospho-L-histidine.</text>
        <dbReference type="EC" id="2.7.13.3"/>
    </reaction>
</comment>
<sequence>MSRLMKKLLWTAILPLVVMALLTFGLTSLLIGRFAETESYDQLAREADIVYEALVDGRGIPGQLDVLVFQDGEAVNPERGGRMRRQMTPMLDPDGLSERDEVSVNGMRLLTFLREEGDVQIVTYAPVPLSNPQFRQIYVILGSGFLLALLVAVGVTYWMGRRLTSPLIELKQATASIMSGRHDLTLPPVTDDEIGDLTEAVRQMNTSLEEKERLQNTFISGITHDVRTPLAIVRNEAEMLELGVVKQEDVAETGRSMTEEVDRIDRLVTQMLEYSKLSAGKLALTIETVHMNELIEATVTRMEEWFRHKQVTVTLELVEDAVVQADRLAMERILSNFLQNAYHASPIGGMITIRLTERRLEIEDQGPGITASMLVNIWDMYVKGDRSNGHGLGLAINKLLLEAQGLSYGIESREGALFWIEWD</sequence>
<dbReference type="SMART" id="SM00304">
    <property type="entry name" value="HAMP"/>
    <property type="match status" value="1"/>
</dbReference>
<dbReference type="Proteomes" id="UP001230807">
    <property type="component" value="Unassembled WGS sequence"/>
</dbReference>
<evidence type="ECO:0000256" key="11">
    <source>
        <dbReference type="ARBA" id="ARBA00022989"/>
    </source>
</evidence>
<evidence type="ECO:0000256" key="13">
    <source>
        <dbReference type="ARBA" id="ARBA00023136"/>
    </source>
</evidence>
<dbReference type="SUPFAM" id="SSF158472">
    <property type="entry name" value="HAMP domain-like"/>
    <property type="match status" value="1"/>
</dbReference>
<dbReference type="InterPro" id="IPR003661">
    <property type="entry name" value="HisK_dim/P_dom"/>
</dbReference>
<keyword evidence="11 14" id="KW-1133">Transmembrane helix</keyword>
<keyword evidence="7 14" id="KW-0812">Transmembrane</keyword>
<dbReference type="GO" id="GO:0016301">
    <property type="term" value="F:kinase activity"/>
    <property type="evidence" value="ECO:0007669"/>
    <property type="project" value="UniProtKB-KW"/>
</dbReference>
<keyword evidence="5" id="KW-0597">Phosphoprotein</keyword>
<organism evidence="17 18">
    <name type="scientific">Exiguobacterium mexicanum</name>
    <dbReference type="NCBI Taxonomy" id="340146"/>
    <lineage>
        <taxon>Bacteria</taxon>
        <taxon>Bacillati</taxon>
        <taxon>Bacillota</taxon>
        <taxon>Bacilli</taxon>
        <taxon>Bacillales</taxon>
        <taxon>Bacillales Family XII. Incertae Sedis</taxon>
        <taxon>Exiguobacterium</taxon>
    </lineage>
</organism>
<dbReference type="InterPro" id="IPR003660">
    <property type="entry name" value="HAMP_dom"/>
</dbReference>
<evidence type="ECO:0000256" key="7">
    <source>
        <dbReference type="ARBA" id="ARBA00022692"/>
    </source>
</evidence>
<keyword evidence="18" id="KW-1185">Reference proteome</keyword>
<dbReference type="EMBL" id="JASWER010000005">
    <property type="protein sequence ID" value="MDL5376924.1"/>
    <property type="molecule type" value="Genomic_DNA"/>
</dbReference>
<dbReference type="InterPro" id="IPR005467">
    <property type="entry name" value="His_kinase_dom"/>
</dbReference>
<evidence type="ECO:0000256" key="6">
    <source>
        <dbReference type="ARBA" id="ARBA00022679"/>
    </source>
</evidence>
<dbReference type="SUPFAM" id="SSF55874">
    <property type="entry name" value="ATPase domain of HSP90 chaperone/DNA topoisomerase II/histidine kinase"/>
    <property type="match status" value="1"/>
</dbReference>
<evidence type="ECO:0000313" key="17">
    <source>
        <dbReference type="EMBL" id="MDL5376924.1"/>
    </source>
</evidence>
<evidence type="ECO:0000256" key="12">
    <source>
        <dbReference type="ARBA" id="ARBA00023012"/>
    </source>
</evidence>
<evidence type="ECO:0000256" key="8">
    <source>
        <dbReference type="ARBA" id="ARBA00022741"/>
    </source>
</evidence>
<dbReference type="SUPFAM" id="SSF47384">
    <property type="entry name" value="Homodimeric domain of signal transducing histidine kinase"/>
    <property type="match status" value="1"/>
</dbReference>
<proteinExistence type="predicted"/>
<evidence type="ECO:0000256" key="4">
    <source>
        <dbReference type="ARBA" id="ARBA00022475"/>
    </source>
</evidence>
<feature type="transmembrane region" description="Helical" evidence="14">
    <location>
        <begin position="12"/>
        <end position="35"/>
    </location>
</feature>
<keyword evidence="13 14" id="KW-0472">Membrane</keyword>
<dbReference type="InterPro" id="IPR036890">
    <property type="entry name" value="HATPase_C_sf"/>
</dbReference>
<dbReference type="Gene3D" id="3.30.565.10">
    <property type="entry name" value="Histidine kinase-like ATPase, C-terminal domain"/>
    <property type="match status" value="1"/>
</dbReference>
<keyword evidence="12" id="KW-0902">Two-component regulatory system</keyword>
<keyword evidence="10" id="KW-0067">ATP-binding</keyword>
<comment type="caution">
    <text evidence="17">The sequence shown here is derived from an EMBL/GenBank/DDBJ whole genome shotgun (WGS) entry which is preliminary data.</text>
</comment>
<dbReference type="Pfam" id="PF00672">
    <property type="entry name" value="HAMP"/>
    <property type="match status" value="1"/>
</dbReference>
<evidence type="ECO:0000256" key="5">
    <source>
        <dbReference type="ARBA" id="ARBA00022553"/>
    </source>
</evidence>
<name>A0ABT7MNY1_9BACL</name>
<evidence type="ECO:0000313" key="18">
    <source>
        <dbReference type="Proteomes" id="UP001230807"/>
    </source>
</evidence>
<evidence type="ECO:0000256" key="9">
    <source>
        <dbReference type="ARBA" id="ARBA00022777"/>
    </source>
</evidence>
<dbReference type="Gene3D" id="6.10.340.10">
    <property type="match status" value="1"/>
</dbReference>
<gene>
    <name evidence="17" type="ORF">QR695_07870</name>
</gene>
<evidence type="ECO:0000256" key="2">
    <source>
        <dbReference type="ARBA" id="ARBA00004651"/>
    </source>
</evidence>
<evidence type="ECO:0000259" key="15">
    <source>
        <dbReference type="PROSITE" id="PS50109"/>
    </source>
</evidence>
<dbReference type="InterPro" id="IPR003594">
    <property type="entry name" value="HATPase_dom"/>
</dbReference>
<reference evidence="17 18" key="1">
    <citation type="submission" date="2023-06" db="EMBL/GenBank/DDBJ databases">
        <title>Influencing factors and mechanism of Cr(VI) reduction by facultative anaerobic Exiguobacterium sp. PY14.</title>
        <authorList>
            <person name="Zou L."/>
        </authorList>
    </citation>
    <scope>NUCLEOTIDE SEQUENCE [LARGE SCALE GENOMIC DNA]</scope>
    <source>
        <strain evidence="17 18">PY14</strain>
    </source>
</reference>
<keyword evidence="6" id="KW-0808">Transferase</keyword>
<dbReference type="Pfam" id="PF00512">
    <property type="entry name" value="HisKA"/>
    <property type="match status" value="1"/>
</dbReference>
<keyword evidence="9 17" id="KW-0418">Kinase</keyword>
<keyword evidence="4" id="KW-1003">Cell membrane</keyword>
<dbReference type="PANTHER" id="PTHR45528">
    <property type="entry name" value="SENSOR HISTIDINE KINASE CPXA"/>
    <property type="match status" value="1"/>
</dbReference>
<accession>A0ABT7MNY1</accession>
<dbReference type="PANTHER" id="PTHR45528:SF1">
    <property type="entry name" value="SENSOR HISTIDINE KINASE CPXA"/>
    <property type="match status" value="1"/>
</dbReference>
<feature type="domain" description="Histidine kinase" evidence="15">
    <location>
        <begin position="221"/>
        <end position="423"/>
    </location>
</feature>
<dbReference type="Pfam" id="PF02518">
    <property type="entry name" value="HATPase_c"/>
    <property type="match status" value="1"/>
</dbReference>
<dbReference type="PROSITE" id="PS50885">
    <property type="entry name" value="HAMP"/>
    <property type="match status" value="1"/>
</dbReference>
<dbReference type="InterPro" id="IPR036097">
    <property type="entry name" value="HisK_dim/P_sf"/>
</dbReference>
<protein>
    <recommendedName>
        <fullName evidence="3">histidine kinase</fullName>
        <ecNumber evidence="3">2.7.13.3</ecNumber>
    </recommendedName>
</protein>
<dbReference type="InterPro" id="IPR050398">
    <property type="entry name" value="HssS/ArlS-like"/>
</dbReference>
<dbReference type="Gene3D" id="1.10.287.130">
    <property type="match status" value="1"/>
</dbReference>
<evidence type="ECO:0000256" key="10">
    <source>
        <dbReference type="ARBA" id="ARBA00022840"/>
    </source>
</evidence>
<evidence type="ECO:0000256" key="14">
    <source>
        <dbReference type="SAM" id="Phobius"/>
    </source>
</evidence>
<dbReference type="PROSITE" id="PS50109">
    <property type="entry name" value="HIS_KIN"/>
    <property type="match status" value="1"/>
</dbReference>
<dbReference type="SMART" id="SM00387">
    <property type="entry name" value="HATPase_c"/>
    <property type="match status" value="1"/>
</dbReference>
<dbReference type="CDD" id="cd06225">
    <property type="entry name" value="HAMP"/>
    <property type="match status" value="1"/>
</dbReference>